<dbReference type="InterPro" id="IPR050276">
    <property type="entry name" value="MshD_Acetyltransferase"/>
</dbReference>
<dbReference type="SUPFAM" id="SSF55729">
    <property type="entry name" value="Acyl-CoA N-acyltransferases (Nat)"/>
    <property type="match status" value="1"/>
</dbReference>
<sequence>MHRSKENFAEFFQSVKCKCKELNIGSLKFINERGAYSISEFVKCVGGKEQYSTYIMNFNKQYYKGDSSEYTDVVLSKASLDDLNDIVSIGMEAFGTTEEEEKSYNESNLKNPKCNNFVCKVNNIIVGIVSAKIHNNEGSIADLAVLKSRRKKGIGRAILTKTIDYLLSCGIDKISLSVETENKNALLLYEHSGFTTLTANDCYEIKI</sequence>
<keyword evidence="2" id="KW-0012">Acyltransferase</keyword>
<dbReference type="PANTHER" id="PTHR43617">
    <property type="entry name" value="L-AMINO ACID N-ACETYLTRANSFERASE"/>
    <property type="match status" value="1"/>
</dbReference>
<dbReference type="Gene3D" id="3.40.630.30">
    <property type="match status" value="1"/>
</dbReference>
<evidence type="ECO:0000259" key="1">
    <source>
        <dbReference type="PROSITE" id="PS51186"/>
    </source>
</evidence>
<evidence type="ECO:0000313" key="2">
    <source>
        <dbReference type="EMBL" id="MPN12015.1"/>
    </source>
</evidence>
<dbReference type="EC" id="2.3.1.189" evidence="2"/>
<accession>A0A645FCB5</accession>
<dbReference type="CDD" id="cd04301">
    <property type="entry name" value="NAT_SF"/>
    <property type="match status" value="1"/>
</dbReference>
<dbReference type="AlphaFoldDB" id="A0A645FCB5"/>
<gene>
    <name evidence="2" type="primary">mshD_29</name>
    <name evidence="2" type="ORF">SDC9_159325</name>
</gene>
<dbReference type="GO" id="GO:0035447">
    <property type="term" value="F:mycothiol synthase activity"/>
    <property type="evidence" value="ECO:0007669"/>
    <property type="project" value="UniProtKB-EC"/>
</dbReference>
<dbReference type="InterPro" id="IPR016181">
    <property type="entry name" value="Acyl_CoA_acyltransferase"/>
</dbReference>
<name>A0A645FCB5_9ZZZZ</name>
<dbReference type="EMBL" id="VSSQ01058289">
    <property type="protein sequence ID" value="MPN12015.1"/>
    <property type="molecule type" value="Genomic_DNA"/>
</dbReference>
<reference evidence="2" key="1">
    <citation type="submission" date="2019-08" db="EMBL/GenBank/DDBJ databases">
        <authorList>
            <person name="Kucharzyk K."/>
            <person name="Murdoch R.W."/>
            <person name="Higgins S."/>
            <person name="Loffler F."/>
        </authorList>
    </citation>
    <scope>NUCLEOTIDE SEQUENCE</scope>
</reference>
<protein>
    <submittedName>
        <fullName evidence="2">Mycothiol acetyltransferase</fullName>
        <ecNumber evidence="2">2.3.1.189</ecNumber>
    </submittedName>
</protein>
<proteinExistence type="predicted"/>
<dbReference type="GO" id="GO:0008999">
    <property type="term" value="F:protein-N-terminal-alanine acetyltransferase activity"/>
    <property type="evidence" value="ECO:0007669"/>
    <property type="project" value="TreeGrafter"/>
</dbReference>
<organism evidence="2">
    <name type="scientific">bioreactor metagenome</name>
    <dbReference type="NCBI Taxonomy" id="1076179"/>
    <lineage>
        <taxon>unclassified sequences</taxon>
        <taxon>metagenomes</taxon>
        <taxon>ecological metagenomes</taxon>
    </lineage>
</organism>
<dbReference type="PANTHER" id="PTHR43617:SF20">
    <property type="entry name" value="N-ALPHA-ACETYLTRANSFERASE RIMI"/>
    <property type="match status" value="1"/>
</dbReference>
<comment type="caution">
    <text evidence="2">The sequence shown here is derived from an EMBL/GenBank/DDBJ whole genome shotgun (WGS) entry which is preliminary data.</text>
</comment>
<dbReference type="Pfam" id="PF00583">
    <property type="entry name" value="Acetyltransf_1"/>
    <property type="match status" value="1"/>
</dbReference>
<feature type="domain" description="N-acetyltransferase" evidence="1">
    <location>
        <begin position="73"/>
        <end position="207"/>
    </location>
</feature>
<keyword evidence="2" id="KW-0808">Transferase</keyword>
<dbReference type="PROSITE" id="PS51186">
    <property type="entry name" value="GNAT"/>
    <property type="match status" value="1"/>
</dbReference>
<dbReference type="InterPro" id="IPR000182">
    <property type="entry name" value="GNAT_dom"/>
</dbReference>